<dbReference type="EMBL" id="AP004784">
    <property type="protein sequence ID" value="BAD61887.1"/>
    <property type="molecule type" value="Genomic_DNA"/>
</dbReference>
<proteinExistence type="predicted"/>
<feature type="compositionally biased region" description="Basic residues" evidence="1">
    <location>
        <begin position="138"/>
        <end position="150"/>
    </location>
</feature>
<gene>
    <name evidence="2" type="primary">OSJNBa0012F14.23</name>
</gene>
<feature type="compositionally biased region" description="Basic and acidic residues" evidence="1">
    <location>
        <begin position="167"/>
        <end position="181"/>
    </location>
</feature>
<name>Q5Z752_ORYSJ</name>
<organism evidence="2 3">
    <name type="scientific">Oryza sativa subsp. japonica</name>
    <name type="common">Rice</name>
    <dbReference type="NCBI Taxonomy" id="39947"/>
    <lineage>
        <taxon>Eukaryota</taxon>
        <taxon>Viridiplantae</taxon>
        <taxon>Streptophyta</taxon>
        <taxon>Embryophyta</taxon>
        <taxon>Tracheophyta</taxon>
        <taxon>Spermatophyta</taxon>
        <taxon>Magnoliopsida</taxon>
        <taxon>Liliopsida</taxon>
        <taxon>Poales</taxon>
        <taxon>Poaceae</taxon>
        <taxon>BOP clade</taxon>
        <taxon>Oryzoideae</taxon>
        <taxon>Oryzeae</taxon>
        <taxon>Oryzinae</taxon>
        <taxon>Oryza</taxon>
        <taxon>Oryza sativa</taxon>
    </lineage>
</organism>
<feature type="region of interest" description="Disordered" evidence="1">
    <location>
        <begin position="125"/>
        <end position="206"/>
    </location>
</feature>
<reference evidence="3" key="2">
    <citation type="journal article" date="2008" name="Nucleic Acids Res.">
        <title>The rice annotation project database (RAP-DB): 2008 update.</title>
        <authorList>
            <consortium name="The rice annotation project (RAP)"/>
        </authorList>
    </citation>
    <scope>GENOME REANNOTATION</scope>
    <source>
        <strain evidence="3">cv. Nipponbare</strain>
    </source>
</reference>
<sequence>MQVGPGHLASLHGGRRTVAGVDRRLGGQRRASALRLGGLRLATNGGGWPATSGGAATGVRRAAVGGGSVLLVFLFGGGGRVGRRLPPPPRLRFRSAPLARRLRRPHPPVRALRRGEIECRRILIPSAPLPTPSSPHPLRWRARQGQRARGGRGDPADDALLPLRRPPPMEKREGEVKRRGEEEADTWGPRGSHADSATDDRGQSAT</sequence>
<feature type="compositionally biased region" description="Basic and acidic residues" evidence="1">
    <location>
        <begin position="192"/>
        <end position="206"/>
    </location>
</feature>
<dbReference type="Proteomes" id="UP000000763">
    <property type="component" value="Chromosome 6"/>
</dbReference>
<protein>
    <submittedName>
        <fullName evidence="2">Uncharacterized protein</fullName>
    </submittedName>
</protein>
<accession>Q5Z752</accession>
<reference evidence="3" key="1">
    <citation type="journal article" date="2005" name="Nature">
        <title>The map-based sequence of the rice genome.</title>
        <authorList>
            <consortium name="International rice genome sequencing project (IRGSP)"/>
            <person name="Matsumoto T."/>
            <person name="Wu J."/>
            <person name="Kanamori H."/>
            <person name="Katayose Y."/>
            <person name="Fujisawa M."/>
            <person name="Namiki N."/>
            <person name="Mizuno H."/>
            <person name="Yamamoto K."/>
            <person name="Antonio B.A."/>
            <person name="Baba T."/>
            <person name="Sakata K."/>
            <person name="Nagamura Y."/>
            <person name="Aoki H."/>
            <person name="Arikawa K."/>
            <person name="Arita K."/>
            <person name="Bito T."/>
            <person name="Chiden Y."/>
            <person name="Fujitsuka N."/>
            <person name="Fukunaka R."/>
            <person name="Hamada M."/>
            <person name="Harada C."/>
            <person name="Hayashi A."/>
            <person name="Hijishita S."/>
            <person name="Honda M."/>
            <person name="Hosokawa S."/>
            <person name="Ichikawa Y."/>
            <person name="Idonuma A."/>
            <person name="Iijima M."/>
            <person name="Ikeda M."/>
            <person name="Ikeno M."/>
            <person name="Ito K."/>
            <person name="Ito S."/>
            <person name="Ito T."/>
            <person name="Ito Y."/>
            <person name="Ito Y."/>
            <person name="Iwabuchi A."/>
            <person name="Kamiya K."/>
            <person name="Karasawa W."/>
            <person name="Kurita K."/>
            <person name="Katagiri S."/>
            <person name="Kikuta A."/>
            <person name="Kobayashi H."/>
            <person name="Kobayashi N."/>
            <person name="Machita K."/>
            <person name="Maehara T."/>
            <person name="Masukawa M."/>
            <person name="Mizubayashi T."/>
            <person name="Mukai Y."/>
            <person name="Nagasaki H."/>
            <person name="Nagata Y."/>
            <person name="Naito S."/>
            <person name="Nakashima M."/>
            <person name="Nakama Y."/>
            <person name="Nakamichi Y."/>
            <person name="Nakamura M."/>
            <person name="Meguro A."/>
            <person name="Negishi M."/>
            <person name="Ohta I."/>
            <person name="Ohta T."/>
            <person name="Okamoto M."/>
            <person name="Ono N."/>
            <person name="Saji S."/>
            <person name="Sakaguchi M."/>
            <person name="Sakai K."/>
            <person name="Shibata M."/>
            <person name="Shimokawa T."/>
            <person name="Song J."/>
            <person name="Takazaki Y."/>
            <person name="Terasawa K."/>
            <person name="Tsugane M."/>
            <person name="Tsuji K."/>
            <person name="Ueda S."/>
            <person name="Waki K."/>
            <person name="Yamagata H."/>
            <person name="Yamamoto M."/>
            <person name="Yamamoto S."/>
            <person name="Yamane H."/>
            <person name="Yoshiki S."/>
            <person name="Yoshihara R."/>
            <person name="Yukawa K."/>
            <person name="Zhong H."/>
            <person name="Yano M."/>
            <person name="Yuan Q."/>
            <person name="Ouyang S."/>
            <person name="Liu J."/>
            <person name="Jones K.M."/>
            <person name="Gansberger K."/>
            <person name="Moffat K."/>
            <person name="Hill J."/>
            <person name="Bera J."/>
            <person name="Fadrosh D."/>
            <person name="Jin S."/>
            <person name="Johri S."/>
            <person name="Kim M."/>
            <person name="Overton L."/>
            <person name="Reardon M."/>
            <person name="Tsitrin T."/>
            <person name="Vuong H."/>
            <person name="Weaver B."/>
            <person name="Ciecko A."/>
            <person name="Tallon L."/>
            <person name="Jackson J."/>
            <person name="Pai G."/>
            <person name="Aken S.V."/>
            <person name="Utterback T."/>
            <person name="Reidmuller S."/>
            <person name="Feldblyum T."/>
            <person name="Hsiao J."/>
            <person name="Zismann V."/>
            <person name="Iobst S."/>
            <person name="de Vazeille A.R."/>
            <person name="Buell C.R."/>
            <person name="Ying K."/>
            <person name="Li Y."/>
            <person name="Lu T."/>
            <person name="Huang Y."/>
            <person name="Zhao Q."/>
            <person name="Feng Q."/>
            <person name="Zhang L."/>
            <person name="Zhu J."/>
            <person name="Weng Q."/>
            <person name="Mu J."/>
            <person name="Lu Y."/>
            <person name="Fan D."/>
            <person name="Liu Y."/>
            <person name="Guan J."/>
            <person name="Zhang Y."/>
            <person name="Yu S."/>
            <person name="Liu X."/>
            <person name="Zhang Y."/>
            <person name="Hong G."/>
            <person name="Han B."/>
            <person name="Choisne N."/>
            <person name="Demange N."/>
            <person name="Orjeda G."/>
            <person name="Samain S."/>
            <person name="Cattolico L."/>
            <person name="Pelletier E."/>
            <person name="Couloux A."/>
            <person name="Segurens B."/>
            <person name="Wincker P."/>
            <person name="D'Hont A."/>
            <person name="Scarpelli C."/>
            <person name="Weissenbach J."/>
            <person name="Salanoubat M."/>
            <person name="Quetier F."/>
            <person name="Yu Y."/>
            <person name="Kim H.R."/>
            <person name="Rambo T."/>
            <person name="Currie J."/>
            <person name="Collura K."/>
            <person name="Luo M."/>
            <person name="Yang T."/>
            <person name="Ammiraju J.S.S."/>
            <person name="Engler F."/>
            <person name="Soderlund C."/>
            <person name="Wing R.A."/>
            <person name="Palmer L.E."/>
            <person name="de la Bastide M."/>
            <person name="Spiegel L."/>
            <person name="Nascimento L."/>
            <person name="Zutavern T."/>
            <person name="O'Shaughnessy A."/>
            <person name="Dike S."/>
            <person name="Dedhia N."/>
            <person name="Preston R."/>
            <person name="Balija V."/>
            <person name="McCombie W.R."/>
            <person name="Chow T."/>
            <person name="Chen H."/>
            <person name="Chung M."/>
            <person name="Chen C."/>
            <person name="Shaw J."/>
            <person name="Wu H."/>
            <person name="Hsiao K."/>
            <person name="Chao Y."/>
            <person name="Chu M."/>
            <person name="Cheng C."/>
            <person name="Hour A."/>
            <person name="Lee P."/>
            <person name="Lin S."/>
            <person name="Lin Y."/>
            <person name="Liou J."/>
            <person name="Liu S."/>
            <person name="Hsing Y."/>
            <person name="Raghuvanshi S."/>
            <person name="Mohanty A."/>
            <person name="Bharti A.K."/>
            <person name="Gaur A."/>
            <person name="Gupta V."/>
            <person name="Kumar D."/>
            <person name="Ravi V."/>
            <person name="Vij S."/>
            <person name="Kapur A."/>
            <person name="Khurana P."/>
            <person name="Khurana P."/>
            <person name="Khurana J.P."/>
            <person name="Tyagi A.K."/>
            <person name="Gaikwad K."/>
            <person name="Singh A."/>
            <person name="Dalal V."/>
            <person name="Srivastava S."/>
            <person name="Dixit A."/>
            <person name="Pal A.K."/>
            <person name="Ghazi I.A."/>
            <person name="Yadav M."/>
            <person name="Pandit A."/>
            <person name="Bhargava A."/>
            <person name="Sureshbabu K."/>
            <person name="Batra K."/>
            <person name="Sharma T.R."/>
            <person name="Mohapatra T."/>
            <person name="Singh N.K."/>
            <person name="Messing J."/>
            <person name="Nelson A.B."/>
            <person name="Fuks G."/>
            <person name="Kavchok S."/>
            <person name="Keizer G."/>
            <person name="Linton E."/>
            <person name="Llaca V."/>
            <person name="Song R."/>
            <person name="Tanyolac B."/>
            <person name="Young S."/>
            <person name="Ho-Il K."/>
            <person name="Hahn J.H."/>
            <person name="Sangsakoo G."/>
            <person name="Vanavichit A."/>
            <person name="de Mattos Luiz.A.T."/>
            <person name="Zimmer P.D."/>
            <person name="Malone G."/>
            <person name="Dellagostin O."/>
            <person name="de Oliveira A.C."/>
            <person name="Bevan M."/>
            <person name="Bancroft I."/>
            <person name="Minx P."/>
            <person name="Cordum H."/>
            <person name="Wilson R."/>
            <person name="Cheng Z."/>
            <person name="Jin W."/>
            <person name="Jiang J."/>
            <person name="Leong S.A."/>
            <person name="Iwama H."/>
            <person name="Gojobori T."/>
            <person name="Itoh T."/>
            <person name="Niimura Y."/>
            <person name="Fujii Y."/>
            <person name="Habara T."/>
            <person name="Sakai H."/>
            <person name="Sato Y."/>
            <person name="Wilson G."/>
            <person name="Kumar K."/>
            <person name="McCouch S."/>
            <person name="Juretic N."/>
            <person name="Hoen D."/>
            <person name="Wright S."/>
            <person name="Bruskiewich R."/>
            <person name="Bureau T."/>
            <person name="Miyao A."/>
            <person name="Hirochika H."/>
            <person name="Nishikawa T."/>
            <person name="Kadowaki K."/>
            <person name="Sugiura M."/>
            <person name="Burr B."/>
            <person name="Sasaki T."/>
        </authorList>
    </citation>
    <scope>NUCLEOTIDE SEQUENCE [LARGE SCALE GENOMIC DNA]</scope>
    <source>
        <strain evidence="3">cv. Nipponbare</strain>
    </source>
</reference>
<evidence type="ECO:0000313" key="3">
    <source>
        <dbReference type="Proteomes" id="UP000000763"/>
    </source>
</evidence>
<evidence type="ECO:0000313" key="2">
    <source>
        <dbReference type="EMBL" id="BAD61887.1"/>
    </source>
</evidence>
<evidence type="ECO:0000256" key="1">
    <source>
        <dbReference type="SAM" id="MobiDB-lite"/>
    </source>
</evidence>
<feature type="region of interest" description="Disordered" evidence="1">
    <location>
        <begin position="1"/>
        <end position="24"/>
    </location>
</feature>
<dbReference type="AlphaFoldDB" id="Q5Z752"/>